<keyword evidence="2" id="KW-0539">Nucleus</keyword>
<dbReference type="Proteomes" id="UP000032180">
    <property type="component" value="Chromosome 12"/>
</dbReference>
<dbReference type="GO" id="GO:0003677">
    <property type="term" value="F:DNA binding"/>
    <property type="evidence" value="ECO:0007669"/>
    <property type="project" value="InterPro"/>
</dbReference>
<organism evidence="6 7">
    <name type="scientific">Leersia perrieri</name>
    <dbReference type="NCBI Taxonomy" id="77586"/>
    <lineage>
        <taxon>Eukaryota</taxon>
        <taxon>Viridiplantae</taxon>
        <taxon>Streptophyta</taxon>
        <taxon>Embryophyta</taxon>
        <taxon>Tracheophyta</taxon>
        <taxon>Spermatophyta</taxon>
        <taxon>Magnoliopsida</taxon>
        <taxon>Liliopsida</taxon>
        <taxon>Poales</taxon>
        <taxon>Poaceae</taxon>
        <taxon>BOP clade</taxon>
        <taxon>Oryzoideae</taxon>
        <taxon>Oryzeae</taxon>
        <taxon>Oryzinae</taxon>
        <taxon>Leersia</taxon>
    </lineage>
</organism>
<comment type="similarity">
    <text evidence="3">Belongs to the archaeal Rpo5/eukaryotic RPB5 RNA polymerase subunit family.</text>
</comment>
<name>A0A0D9Y0B4_9ORYZ</name>
<dbReference type="InterPro" id="IPR036710">
    <property type="entry name" value="RNA_pol_Rpb5_N_sf"/>
</dbReference>
<comment type="subcellular location">
    <subcellularLocation>
        <location evidence="1">Nucleus</location>
    </subcellularLocation>
</comment>
<evidence type="ECO:0000259" key="4">
    <source>
        <dbReference type="Pfam" id="PF01191"/>
    </source>
</evidence>
<dbReference type="SUPFAM" id="SSF53036">
    <property type="entry name" value="Eukaryotic RPB5 N-terminal domain"/>
    <property type="match status" value="1"/>
</dbReference>
<evidence type="ECO:0000313" key="7">
    <source>
        <dbReference type="Proteomes" id="UP000032180"/>
    </source>
</evidence>
<dbReference type="Gene3D" id="3.40.1340.10">
    <property type="entry name" value="RNA polymerase, Rpb5, N-terminal domain"/>
    <property type="match status" value="1"/>
</dbReference>
<protein>
    <recommendedName>
        <fullName evidence="8">RNA polymerase subunit H/Rpb5 C-terminal domain-containing protein</fullName>
    </recommendedName>
</protein>
<feature type="domain" description="RNA polymerase subunit H/Rpb5 C-terminal" evidence="4">
    <location>
        <begin position="189"/>
        <end position="261"/>
    </location>
</feature>
<dbReference type="EnsemblPlants" id="LPERR12G12860.1">
    <property type="protein sequence ID" value="LPERR12G12860.1"/>
    <property type="gene ID" value="LPERR12G12860"/>
</dbReference>
<reference evidence="6" key="3">
    <citation type="submission" date="2015-04" db="UniProtKB">
        <authorList>
            <consortium name="EnsemblPlants"/>
        </authorList>
    </citation>
    <scope>IDENTIFICATION</scope>
</reference>
<dbReference type="Gramene" id="LPERR12G12860.1">
    <property type="protein sequence ID" value="LPERR12G12860.1"/>
    <property type="gene ID" value="LPERR12G12860"/>
</dbReference>
<dbReference type="SUPFAM" id="SSF55287">
    <property type="entry name" value="RPB5-like RNA polymerase subunit"/>
    <property type="match status" value="1"/>
</dbReference>
<reference evidence="6 7" key="1">
    <citation type="submission" date="2012-08" db="EMBL/GenBank/DDBJ databases">
        <title>Oryza genome evolution.</title>
        <authorList>
            <person name="Wing R.A."/>
        </authorList>
    </citation>
    <scope>NUCLEOTIDE SEQUENCE</scope>
</reference>
<dbReference type="PANTHER" id="PTHR10535:SF2">
    <property type="entry name" value="DNA-DIRECTED RNA POLYMERASE V SUBUNIT 5A"/>
    <property type="match status" value="1"/>
</dbReference>
<dbReference type="GO" id="GO:0055029">
    <property type="term" value="C:nuclear DNA-directed RNA polymerase complex"/>
    <property type="evidence" value="ECO:0007669"/>
    <property type="project" value="UniProtKB-ARBA"/>
</dbReference>
<evidence type="ECO:0000256" key="3">
    <source>
        <dbReference type="ARBA" id="ARBA00025765"/>
    </source>
</evidence>
<dbReference type="InterPro" id="IPR005571">
    <property type="entry name" value="RNA_pol_Rpb5_N"/>
</dbReference>
<reference evidence="7" key="2">
    <citation type="submission" date="2013-12" db="EMBL/GenBank/DDBJ databases">
        <authorList>
            <person name="Yu Y."/>
            <person name="Lee S."/>
            <person name="de Baynast K."/>
            <person name="Wissotski M."/>
            <person name="Liu L."/>
            <person name="Talag J."/>
            <person name="Goicoechea J."/>
            <person name="Angelova A."/>
            <person name="Jetty R."/>
            <person name="Kudrna D."/>
            <person name="Golser W."/>
            <person name="Rivera L."/>
            <person name="Zhang J."/>
            <person name="Wing R."/>
        </authorList>
    </citation>
    <scope>NUCLEOTIDE SEQUENCE</scope>
</reference>
<dbReference type="GO" id="GO:0006362">
    <property type="term" value="P:transcription elongation by RNA polymerase I"/>
    <property type="evidence" value="ECO:0007669"/>
    <property type="project" value="TreeGrafter"/>
</dbReference>
<evidence type="ECO:0000256" key="1">
    <source>
        <dbReference type="ARBA" id="ARBA00004123"/>
    </source>
</evidence>
<dbReference type="InterPro" id="IPR014381">
    <property type="entry name" value="Arch_Rpo5/euc_Rpb5"/>
</dbReference>
<dbReference type="HOGENOM" id="CLU_058320_1_0_1"/>
<accession>A0A0D9Y0B4</accession>
<dbReference type="Pfam" id="PF03871">
    <property type="entry name" value="RNA_pol_Rpb5_N"/>
    <property type="match status" value="1"/>
</dbReference>
<dbReference type="GO" id="GO:0003899">
    <property type="term" value="F:DNA-directed RNA polymerase activity"/>
    <property type="evidence" value="ECO:0007669"/>
    <property type="project" value="InterPro"/>
</dbReference>
<evidence type="ECO:0000256" key="2">
    <source>
        <dbReference type="ARBA" id="ARBA00023242"/>
    </source>
</evidence>
<evidence type="ECO:0000313" key="6">
    <source>
        <dbReference type="EnsemblPlants" id="LPERR12G12860.1"/>
    </source>
</evidence>
<proteinExistence type="inferred from homology"/>
<sequence>MSIETAESTNAPAPTTIGDAPAAQEVSHLRRITEAMSNLGFGSDDDVHEVPACITAMIDRDSVESHRLFRARRTAMEMLWDRGYSVPEAEIARTLPEFRAWWGESSEIQCLTFTTTLISNPCKKVQIVFCAPDPVKVATIREIYLRTKGENLSRLILVLQSRILSKAKEAIKEVFKFKVDIFEVTDLVVNITKHVLTPKHEILTEDQKAKLLKDYKIEDSQLPRMLESDAVARYYGLDKGTVVKVKYNGELTGNHVAYRCIS</sequence>
<dbReference type="eggNOG" id="KOG3218">
    <property type="taxonomic scope" value="Eukaryota"/>
</dbReference>
<dbReference type="GO" id="GO:0042797">
    <property type="term" value="P:tRNA transcription by RNA polymerase III"/>
    <property type="evidence" value="ECO:0007669"/>
    <property type="project" value="TreeGrafter"/>
</dbReference>
<feature type="domain" description="RNA polymerase Rpb5 N-terminal" evidence="5">
    <location>
        <begin position="64"/>
        <end position="144"/>
    </location>
</feature>
<dbReference type="PANTHER" id="PTHR10535">
    <property type="entry name" value="DNA-DIRECTED RNA POLYMERASES I, II, AND III SUBUNIT RPABC1"/>
    <property type="match status" value="1"/>
</dbReference>
<dbReference type="InterPro" id="IPR000783">
    <property type="entry name" value="RNA_pol_subH/Rpb5_C"/>
</dbReference>
<evidence type="ECO:0008006" key="8">
    <source>
        <dbReference type="Google" id="ProtNLM"/>
    </source>
</evidence>
<dbReference type="Gene3D" id="3.90.940.20">
    <property type="entry name" value="RPB5-like RNA polymerase subunit"/>
    <property type="match status" value="1"/>
</dbReference>
<dbReference type="STRING" id="77586.A0A0D9Y0B4"/>
<keyword evidence="7" id="KW-1185">Reference proteome</keyword>
<dbReference type="GO" id="GO:0006366">
    <property type="term" value="P:transcription by RNA polymerase II"/>
    <property type="evidence" value="ECO:0007669"/>
    <property type="project" value="TreeGrafter"/>
</dbReference>
<dbReference type="Pfam" id="PF01191">
    <property type="entry name" value="RNA_pol_Rpb5_C"/>
    <property type="match status" value="1"/>
</dbReference>
<dbReference type="FunFam" id="3.90.940.20:FF:000001">
    <property type="entry name" value="DNA-directed RNA polymerases I, II, and III subunit RPABC1"/>
    <property type="match status" value="1"/>
</dbReference>
<dbReference type="AlphaFoldDB" id="A0A0D9Y0B4"/>
<evidence type="ECO:0000259" key="5">
    <source>
        <dbReference type="Pfam" id="PF03871"/>
    </source>
</evidence>
<dbReference type="InterPro" id="IPR035913">
    <property type="entry name" value="RPB5-like_sf"/>
</dbReference>